<organism evidence="7 8">
    <name type="scientific">Diaphorina citri</name>
    <name type="common">Asian citrus psyllid</name>
    <dbReference type="NCBI Taxonomy" id="121845"/>
    <lineage>
        <taxon>Eukaryota</taxon>
        <taxon>Metazoa</taxon>
        <taxon>Ecdysozoa</taxon>
        <taxon>Arthropoda</taxon>
        <taxon>Hexapoda</taxon>
        <taxon>Insecta</taxon>
        <taxon>Pterygota</taxon>
        <taxon>Neoptera</taxon>
        <taxon>Paraneoptera</taxon>
        <taxon>Hemiptera</taxon>
        <taxon>Sternorrhyncha</taxon>
        <taxon>Psylloidea</taxon>
        <taxon>Psyllidae</taxon>
        <taxon>Diaphorininae</taxon>
        <taxon>Diaphorina</taxon>
    </lineage>
</organism>
<dbReference type="GO" id="GO:0004725">
    <property type="term" value="F:protein tyrosine phosphatase activity"/>
    <property type="evidence" value="ECO:0007669"/>
    <property type="project" value="UniProtKB-EC"/>
</dbReference>
<evidence type="ECO:0000313" key="7">
    <source>
        <dbReference type="Proteomes" id="UP000079169"/>
    </source>
</evidence>
<dbReference type="Pfam" id="PF14671">
    <property type="entry name" value="DSPn"/>
    <property type="match status" value="1"/>
</dbReference>
<keyword evidence="7" id="KW-1185">Reference proteome</keyword>
<reference evidence="8" key="1">
    <citation type="submission" date="2025-08" db="UniProtKB">
        <authorList>
            <consortium name="RefSeq"/>
        </authorList>
    </citation>
    <scope>IDENTIFICATION</scope>
</reference>
<accession>A0A1S4EM09</accession>
<dbReference type="InterPro" id="IPR050561">
    <property type="entry name" value="PTP"/>
</dbReference>
<evidence type="ECO:0000313" key="8">
    <source>
        <dbReference type="RefSeq" id="XP_017303210.1"/>
    </source>
</evidence>
<evidence type="ECO:0000259" key="5">
    <source>
        <dbReference type="PROSITE" id="PS50054"/>
    </source>
</evidence>
<feature type="domain" description="Tyrosine-protein phosphatase" evidence="5">
    <location>
        <begin position="188"/>
        <end position="328"/>
    </location>
</feature>
<dbReference type="Gene3D" id="3.90.190.10">
    <property type="entry name" value="Protein tyrosine phosphatase superfamily"/>
    <property type="match status" value="2"/>
</dbReference>
<dbReference type="InterPro" id="IPR020422">
    <property type="entry name" value="TYR_PHOSPHATASE_DUAL_dom"/>
</dbReference>
<dbReference type="EC" id="3.1.3.48" evidence="2"/>
<dbReference type="InterPro" id="IPR029260">
    <property type="entry name" value="DSPn"/>
</dbReference>
<feature type="domain" description="Tyrosine specific protein phosphatases" evidence="6">
    <location>
        <begin position="267"/>
        <end position="320"/>
    </location>
</feature>
<comment type="similarity">
    <text evidence="1">Belongs to the protein-tyrosine phosphatase family. Non-receptor class CDC14 subfamily.</text>
</comment>
<evidence type="ECO:0000256" key="4">
    <source>
        <dbReference type="ARBA" id="ARBA00022912"/>
    </source>
</evidence>
<dbReference type="InterPro" id="IPR016130">
    <property type="entry name" value="Tyr_Pase_AS"/>
</dbReference>
<dbReference type="AlphaFoldDB" id="A0A1S4EM09"/>
<evidence type="ECO:0000256" key="3">
    <source>
        <dbReference type="ARBA" id="ARBA00022801"/>
    </source>
</evidence>
<dbReference type="PROSITE" id="PS00383">
    <property type="entry name" value="TYR_PHOSPHATASE_1"/>
    <property type="match status" value="1"/>
</dbReference>
<dbReference type="PROSITE" id="PS50056">
    <property type="entry name" value="TYR_PHOSPHATASE_2"/>
    <property type="match status" value="1"/>
</dbReference>
<keyword evidence="3" id="KW-0378">Hydrolase</keyword>
<dbReference type="InterPro" id="IPR000387">
    <property type="entry name" value="Tyr_Pase_dom"/>
</dbReference>
<evidence type="ECO:0000256" key="1">
    <source>
        <dbReference type="ARBA" id="ARBA00007315"/>
    </source>
</evidence>
<dbReference type="OMA" id="DISWIVP"/>
<dbReference type="Pfam" id="PF22785">
    <property type="entry name" value="Tc-R-P"/>
    <property type="match status" value="1"/>
</dbReference>
<sequence>MNKHTPLEGHDVKDLDLFTEIQKDRLYFATFKSNRERPTTTKIHFFCTDETHVYLNFFGDFGPICLSTLYRYCDKLKAKLNSSTLKHKVIIHYTGNNPKKRLNAAFLIGCYAIIYLKFTPNEIYKALQANNKVPFIAFQDASDENSKYTLELLECFNAVFKARQHNLFDFDDFDVDEMEKYERIQFGDISWIVPNKLLAFSGPNTTEQNTCYHPPEFYLDYFLQNGVQLVVRLNQKNYDERKFTEAGLDHVDFYFPDGTAPPNDILCEFIKVCEKYKGPIAVHCKAGLGRTGCLIGAYMIKHVRRRRTVLTKRNQYHQLRWVPGPLET</sequence>
<dbReference type="RefSeq" id="XP_017303210.1">
    <property type="nucleotide sequence ID" value="XM_017447721.1"/>
</dbReference>
<dbReference type="PROSITE" id="PS50054">
    <property type="entry name" value="TYR_PHOSPHATASE_DUAL"/>
    <property type="match status" value="1"/>
</dbReference>
<dbReference type="Proteomes" id="UP000079169">
    <property type="component" value="Unplaced"/>
</dbReference>
<dbReference type="SUPFAM" id="SSF52799">
    <property type="entry name" value="(Phosphotyrosine protein) phosphatases II"/>
    <property type="match status" value="2"/>
</dbReference>
<dbReference type="GeneID" id="103518169"/>
<proteinExistence type="inferred from homology"/>
<dbReference type="CDD" id="cd17657">
    <property type="entry name" value="CDC14_N"/>
    <property type="match status" value="1"/>
</dbReference>
<gene>
    <name evidence="8" type="primary">LOC103518169</name>
</gene>
<evidence type="ECO:0000259" key="6">
    <source>
        <dbReference type="PROSITE" id="PS50056"/>
    </source>
</evidence>
<dbReference type="InterPro" id="IPR029021">
    <property type="entry name" value="Prot-tyrosine_phosphatase-like"/>
</dbReference>
<dbReference type="FunFam" id="3.90.190.10:FF:000006">
    <property type="entry name" value="Dual specificity protein phosphatase CDC14B"/>
    <property type="match status" value="1"/>
</dbReference>
<evidence type="ECO:0000256" key="2">
    <source>
        <dbReference type="ARBA" id="ARBA00013064"/>
    </source>
</evidence>
<dbReference type="PANTHER" id="PTHR23339">
    <property type="entry name" value="TYROSINE SPECIFIC PROTEIN PHOSPHATASE AND DUAL SPECIFICITY PROTEIN PHOSPHATASE"/>
    <property type="match status" value="1"/>
</dbReference>
<dbReference type="STRING" id="121845.A0A1S4EM09"/>
<protein>
    <recommendedName>
        <fullName evidence="2">protein-tyrosine-phosphatase</fullName>
        <ecNumber evidence="2">3.1.3.48</ecNumber>
    </recommendedName>
</protein>
<dbReference type="KEGG" id="dci:103518169"/>
<name>A0A1S4EM09_DIACI</name>
<dbReference type="PaxDb" id="121845-A0A1S4EM09"/>
<keyword evidence="4" id="KW-0904">Protein phosphatase</keyword>